<gene>
    <name evidence="1" type="ORF">I7I53_07254</name>
</gene>
<dbReference type="Proteomes" id="UP000663419">
    <property type="component" value="Chromosome 2"/>
</dbReference>
<accession>A0A8A1LIL5</accession>
<dbReference type="EMBL" id="CP069103">
    <property type="protein sequence ID" value="QSS51822.1"/>
    <property type="molecule type" value="Genomic_DNA"/>
</dbReference>
<dbReference type="VEuPathDB" id="FungiDB:I7I53_07254"/>
<dbReference type="AlphaFoldDB" id="A0A8A1LIL5"/>
<organism evidence="1 2">
    <name type="scientific">Ajellomyces capsulatus (strain H88)</name>
    <name type="common">Darling's disease fungus</name>
    <name type="synonym">Histoplasma capsulatum</name>
    <dbReference type="NCBI Taxonomy" id="544711"/>
    <lineage>
        <taxon>Eukaryota</taxon>
        <taxon>Fungi</taxon>
        <taxon>Dikarya</taxon>
        <taxon>Ascomycota</taxon>
        <taxon>Pezizomycotina</taxon>
        <taxon>Eurotiomycetes</taxon>
        <taxon>Eurotiomycetidae</taxon>
        <taxon>Onygenales</taxon>
        <taxon>Ajellomycetaceae</taxon>
        <taxon>Histoplasma</taxon>
    </lineage>
</organism>
<proteinExistence type="predicted"/>
<reference evidence="1" key="1">
    <citation type="submission" date="2021-01" db="EMBL/GenBank/DDBJ databases">
        <title>Chromosome-level genome assembly of a human fungal pathogen reveals clustering of transcriptionally co-regulated genes.</title>
        <authorList>
            <person name="Voorhies M."/>
            <person name="Cohen S."/>
            <person name="Shea T.P."/>
            <person name="Petrus S."/>
            <person name="Munoz J.F."/>
            <person name="Poplawski S."/>
            <person name="Goldman W.E."/>
            <person name="Michael T."/>
            <person name="Cuomo C.A."/>
            <person name="Sil A."/>
            <person name="Beyhan S."/>
        </authorList>
    </citation>
    <scope>NUCLEOTIDE SEQUENCE</scope>
    <source>
        <strain evidence="1">H88</strain>
    </source>
</reference>
<evidence type="ECO:0000313" key="2">
    <source>
        <dbReference type="Proteomes" id="UP000663419"/>
    </source>
</evidence>
<sequence length="190" mass="21154">MRCSYCASKQRKTPSLPNQPSLPSEYAAIKCDFTSYLPRTTMQSTVGGLLKINGLPCATTRSSLRIKKESNDGGILFLAFHCIIDNWPVTCMLSLSLLGSTIVNRDARLRGWISLLVDCILYSIYPVHSSSNPEPFCSPYTAQGSRVDAVFDYQWSVQQIRALNEYIPPAIVLMYACLVSGDSTDWCCYL</sequence>
<name>A0A8A1LIL5_AJEC8</name>
<evidence type="ECO:0000313" key="1">
    <source>
        <dbReference type="EMBL" id="QSS51822.1"/>
    </source>
</evidence>
<protein>
    <submittedName>
        <fullName evidence="1">Uncharacterized protein</fullName>
    </submittedName>
</protein>